<protein>
    <submittedName>
        <fullName evidence="6">Multidrug resistance ABC transporter ATP-binding and permease protein</fullName>
        <ecNumber evidence="6">3.6.3.44</ecNumber>
    </submittedName>
</protein>
<evidence type="ECO:0000256" key="2">
    <source>
        <dbReference type="ARBA" id="ARBA00022692"/>
    </source>
</evidence>
<dbReference type="PANTHER" id="PTHR43394:SF1">
    <property type="entry name" value="ATP-BINDING CASSETTE SUB-FAMILY B MEMBER 10, MITOCHONDRIAL"/>
    <property type="match status" value="1"/>
</dbReference>
<name>A0A6N2XW79_9FIRM</name>
<keyword evidence="3 5" id="KW-1133">Transmembrane helix</keyword>
<gene>
    <name evidence="6" type="primary">lmrA</name>
    <name evidence="6" type="ORF">CRLFYP8_00638</name>
</gene>
<accession>A0A6N2XW79</accession>
<dbReference type="EC" id="3.6.3.44" evidence="6"/>
<organism evidence="6">
    <name type="scientific">Thomasclavelia ramosa</name>
    <dbReference type="NCBI Taxonomy" id="1547"/>
    <lineage>
        <taxon>Bacteria</taxon>
        <taxon>Bacillati</taxon>
        <taxon>Bacillota</taxon>
        <taxon>Erysipelotrichia</taxon>
        <taxon>Erysipelotrichales</taxon>
        <taxon>Coprobacillaceae</taxon>
        <taxon>Thomasclavelia</taxon>
    </lineage>
</organism>
<keyword evidence="6" id="KW-0378">Hydrolase</keyword>
<evidence type="ECO:0000256" key="1">
    <source>
        <dbReference type="ARBA" id="ARBA00004651"/>
    </source>
</evidence>
<feature type="transmembrane region" description="Helical" evidence="5">
    <location>
        <begin position="7"/>
        <end position="25"/>
    </location>
</feature>
<keyword evidence="2 5" id="KW-0812">Transmembrane</keyword>
<dbReference type="GO" id="GO:0016787">
    <property type="term" value="F:hydrolase activity"/>
    <property type="evidence" value="ECO:0007669"/>
    <property type="project" value="UniProtKB-KW"/>
</dbReference>
<reference evidence="6" key="1">
    <citation type="submission" date="2019-11" db="EMBL/GenBank/DDBJ databases">
        <authorList>
            <person name="Feng L."/>
        </authorList>
    </citation>
    <scope>NUCLEOTIDE SEQUENCE</scope>
    <source>
        <strain evidence="6">CramosumLFYP8</strain>
    </source>
</reference>
<dbReference type="SUPFAM" id="SSF52540">
    <property type="entry name" value="P-loop containing nucleoside triphosphate hydrolases"/>
    <property type="match status" value="1"/>
</dbReference>
<dbReference type="EMBL" id="CACRTL010000003">
    <property type="protein sequence ID" value="VYT58077.1"/>
    <property type="molecule type" value="Genomic_DNA"/>
</dbReference>
<dbReference type="PANTHER" id="PTHR43394">
    <property type="entry name" value="ATP-DEPENDENT PERMEASE MDL1, MITOCHONDRIAL"/>
    <property type="match status" value="1"/>
</dbReference>
<dbReference type="GO" id="GO:0005886">
    <property type="term" value="C:plasma membrane"/>
    <property type="evidence" value="ECO:0007669"/>
    <property type="project" value="UniProtKB-SubCell"/>
</dbReference>
<evidence type="ECO:0000313" key="6">
    <source>
        <dbReference type="EMBL" id="VYT58077.1"/>
    </source>
</evidence>
<keyword evidence="6" id="KW-0547">Nucleotide-binding</keyword>
<keyword evidence="6" id="KW-0067">ATP-binding</keyword>
<dbReference type="SUPFAM" id="SSF90123">
    <property type="entry name" value="ABC transporter transmembrane region"/>
    <property type="match status" value="1"/>
</dbReference>
<keyword evidence="4 5" id="KW-0472">Membrane</keyword>
<dbReference type="GO" id="GO:0015421">
    <property type="term" value="F:ABC-type oligopeptide transporter activity"/>
    <property type="evidence" value="ECO:0007669"/>
    <property type="project" value="TreeGrafter"/>
</dbReference>
<sequence>MQFEVYGCLLFFCWFGAKIIILINASTMTTGDLSSMIAYAMNILNCLMMLLQVLVMINMARASCERIIEVSDEESSLKNGREPIYEMQNGASLSRRQRQLLSIACAAVANLPVMILDEATSSIDIRTEVLVQQGMDNLMRGRTTYVIAH</sequence>
<dbReference type="InterPro" id="IPR039421">
    <property type="entry name" value="Type_1_exporter"/>
</dbReference>
<dbReference type="InterPro" id="IPR027417">
    <property type="entry name" value="P-loop_NTPase"/>
</dbReference>
<dbReference type="Gene3D" id="1.20.1560.10">
    <property type="entry name" value="ABC transporter type 1, transmembrane domain"/>
    <property type="match status" value="1"/>
</dbReference>
<dbReference type="GO" id="GO:0005524">
    <property type="term" value="F:ATP binding"/>
    <property type="evidence" value="ECO:0007669"/>
    <property type="project" value="UniProtKB-KW"/>
</dbReference>
<proteinExistence type="predicted"/>
<comment type="subcellular location">
    <subcellularLocation>
        <location evidence="1">Cell membrane</location>
        <topology evidence="1">Multi-pass membrane protein</topology>
    </subcellularLocation>
</comment>
<dbReference type="AlphaFoldDB" id="A0A6N2XW79"/>
<evidence type="ECO:0000256" key="4">
    <source>
        <dbReference type="ARBA" id="ARBA00023136"/>
    </source>
</evidence>
<feature type="transmembrane region" description="Helical" evidence="5">
    <location>
        <begin position="37"/>
        <end position="57"/>
    </location>
</feature>
<dbReference type="InterPro" id="IPR036640">
    <property type="entry name" value="ABC1_TM_sf"/>
</dbReference>
<dbReference type="Gene3D" id="3.40.50.300">
    <property type="entry name" value="P-loop containing nucleotide triphosphate hydrolases"/>
    <property type="match status" value="1"/>
</dbReference>
<evidence type="ECO:0000256" key="5">
    <source>
        <dbReference type="SAM" id="Phobius"/>
    </source>
</evidence>
<evidence type="ECO:0000256" key="3">
    <source>
        <dbReference type="ARBA" id="ARBA00022989"/>
    </source>
</evidence>